<accession>A0A1D8IRG9</accession>
<dbReference type="Proteomes" id="UP000095401">
    <property type="component" value="Chromosome"/>
</dbReference>
<dbReference type="PANTHER" id="PTHR11364:SF27">
    <property type="entry name" value="SULFURTRANSFERASE"/>
    <property type="match status" value="1"/>
</dbReference>
<keyword evidence="5" id="KW-1185">Reference proteome</keyword>
<dbReference type="CDD" id="cd01449">
    <property type="entry name" value="TST_Repeat_2"/>
    <property type="match status" value="1"/>
</dbReference>
<feature type="domain" description="Rhodanese" evidence="3">
    <location>
        <begin position="166"/>
        <end position="279"/>
    </location>
</feature>
<evidence type="ECO:0000259" key="3">
    <source>
        <dbReference type="PROSITE" id="PS50206"/>
    </source>
</evidence>
<proteinExistence type="predicted"/>
<name>A0A1D8IRG9_9GAMM</name>
<keyword evidence="2" id="KW-0677">Repeat</keyword>
<dbReference type="PANTHER" id="PTHR11364">
    <property type="entry name" value="THIOSULFATE SULFERTANSFERASE"/>
    <property type="match status" value="1"/>
</dbReference>
<gene>
    <name evidence="4" type="ORF">BI364_14900</name>
</gene>
<dbReference type="EMBL" id="CP017415">
    <property type="protein sequence ID" value="AOU99056.1"/>
    <property type="molecule type" value="Genomic_DNA"/>
</dbReference>
<dbReference type="RefSeq" id="WP_070079409.1">
    <property type="nucleotide sequence ID" value="NZ_CP017415.1"/>
</dbReference>
<keyword evidence="1" id="KW-0808">Transferase</keyword>
<reference evidence="5" key="1">
    <citation type="submission" date="2016-09" db="EMBL/GenBank/DDBJ databases">
        <title>Acidihalobacter prosperus F5.</title>
        <authorList>
            <person name="Khaleque H.N."/>
            <person name="Ramsay J.P."/>
            <person name="Kaksonen A.H."/>
            <person name="Boxall N.J."/>
            <person name="Watkin E.L.J."/>
        </authorList>
    </citation>
    <scope>NUCLEOTIDE SEQUENCE [LARGE SCALE GENOMIC DNA]</scope>
    <source>
        <strain evidence="5">F5</strain>
    </source>
</reference>
<dbReference type="SMART" id="SM00450">
    <property type="entry name" value="RHOD"/>
    <property type="match status" value="2"/>
</dbReference>
<dbReference type="Pfam" id="PF00581">
    <property type="entry name" value="Rhodanese"/>
    <property type="match status" value="2"/>
</dbReference>
<evidence type="ECO:0000313" key="5">
    <source>
        <dbReference type="Proteomes" id="UP000095401"/>
    </source>
</evidence>
<dbReference type="InterPro" id="IPR036873">
    <property type="entry name" value="Rhodanese-like_dom_sf"/>
</dbReference>
<dbReference type="AlphaFoldDB" id="A0A1D8IRG9"/>
<dbReference type="KEGG" id="aprs:BI364_14900"/>
<dbReference type="InterPro" id="IPR045078">
    <property type="entry name" value="TST/MPST-like"/>
</dbReference>
<dbReference type="Gene3D" id="3.40.250.10">
    <property type="entry name" value="Rhodanese-like domain"/>
    <property type="match status" value="2"/>
</dbReference>
<sequence length="279" mass="29566">MSDCLIDADALARALNAHASIVLVDCRFDLAHPNAGRQAYLAGHLPGAVYAHLDEALSGHLGPDTGRHPLPTPEAFGARCGEWGICPGVRVVAYDDAGGVYAARLWWLLRWLGHADVCVLDGGVQAWLAAGHALETQSSVPTPRSFTGTPRVDLSLGVEALQTALADRRCCLIDVRAAARYRGEVEPIDPVAGHVPGAVNHPFTHLLDERGHFLPAAALREQIESLLSGAPAETVVAMCGSGVTACHLLLAMTHAGLPGGRLYPGSWSEWIRDPTRPIA</sequence>
<evidence type="ECO:0000313" key="4">
    <source>
        <dbReference type="EMBL" id="AOU99056.1"/>
    </source>
</evidence>
<dbReference type="CDD" id="cd01448">
    <property type="entry name" value="TST_Repeat_1"/>
    <property type="match status" value="1"/>
</dbReference>
<protein>
    <recommendedName>
        <fullName evidence="3">Rhodanese domain-containing protein</fullName>
    </recommendedName>
</protein>
<dbReference type="SUPFAM" id="SSF52821">
    <property type="entry name" value="Rhodanese/Cell cycle control phosphatase"/>
    <property type="match status" value="2"/>
</dbReference>
<dbReference type="GO" id="GO:0004792">
    <property type="term" value="F:thiosulfate-cyanide sulfurtransferase activity"/>
    <property type="evidence" value="ECO:0007669"/>
    <property type="project" value="TreeGrafter"/>
</dbReference>
<dbReference type="PROSITE" id="PS50206">
    <property type="entry name" value="RHODANESE_3"/>
    <property type="match status" value="2"/>
</dbReference>
<evidence type="ECO:0000256" key="1">
    <source>
        <dbReference type="ARBA" id="ARBA00022679"/>
    </source>
</evidence>
<dbReference type="InterPro" id="IPR001763">
    <property type="entry name" value="Rhodanese-like_dom"/>
</dbReference>
<feature type="domain" description="Rhodanese" evidence="3">
    <location>
        <begin position="17"/>
        <end position="136"/>
    </location>
</feature>
<organism evidence="4 5">
    <name type="scientific">Acidihalobacter yilgarnensis</name>
    <dbReference type="NCBI Taxonomy" id="2819280"/>
    <lineage>
        <taxon>Bacteria</taxon>
        <taxon>Pseudomonadati</taxon>
        <taxon>Pseudomonadota</taxon>
        <taxon>Gammaproteobacteria</taxon>
        <taxon>Chromatiales</taxon>
        <taxon>Ectothiorhodospiraceae</taxon>
        <taxon>Acidihalobacter</taxon>
    </lineage>
</organism>
<evidence type="ECO:0000256" key="2">
    <source>
        <dbReference type="ARBA" id="ARBA00022737"/>
    </source>
</evidence>